<reference evidence="1 2" key="1">
    <citation type="submission" date="2017-08" db="EMBL/GenBank/DDBJ databases">
        <title>Genome sequence, comparative genomics and functional analysis of the highly adhesive Lactobacillus paracasei Kobulty strain.</title>
        <authorList>
            <person name="Koryszewska-Baginska A."/>
            <person name="Grynberg M."/>
            <person name="Aleksandrzak-Piekarczyk T."/>
        </authorList>
    </citation>
    <scope>NUCLEOTIDE SEQUENCE [LARGE SCALE GENOMIC DNA]</scope>
    <source>
        <strain evidence="1 2">IBB3423</strain>
    </source>
</reference>
<evidence type="ECO:0000313" key="1">
    <source>
        <dbReference type="EMBL" id="QGV17979.1"/>
    </source>
</evidence>
<protein>
    <submittedName>
        <fullName evidence="1">Uncharacterized protein</fullName>
    </submittedName>
</protein>
<dbReference type="AlphaFoldDB" id="A0AAP9HHL0"/>
<dbReference type="Proteomes" id="UP000423274">
    <property type="component" value="Chromosome"/>
</dbReference>
<gene>
    <name evidence="1" type="ORF">LCAKO_1454</name>
</gene>
<name>A0AAP9HHL0_LACPA</name>
<evidence type="ECO:0000313" key="2">
    <source>
        <dbReference type="Proteomes" id="UP000423274"/>
    </source>
</evidence>
<proteinExistence type="predicted"/>
<organism evidence="1 2">
    <name type="scientific">Lacticaseibacillus paracasei subsp. paracasei</name>
    <dbReference type="NCBI Taxonomy" id="47714"/>
    <lineage>
        <taxon>Bacteria</taxon>
        <taxon>Bacillati</taxon>
        <taxon>Bacillota</taxon>
        <taxon>Bacilli</taxon>
        <taxon>Lactobacillales</taxon>
        <taxon>Lactobacillaceae</taxon>
        <taxon>Lacticaseibacillus</taxon>
    </lineage>
</organism>
<sequence length="39" mass="4313">MPKAFNRQPSIGKQKGLAMLPWSVPFSINLLTKSKPTSI</sequence>
<accession>A0AAP9HHL0</accession>
<dbReference type="EMBL" id="CP022954">
    <property type="protein sequence ID" value="QGV17979.1"/>
    <property type="molecule type" value="Genomic_DNA"/>
</dbReference>